<dbReference type="Pfam" id="PF00455">
    <property type="entry name" value="DeoRC"/>
    <property type="match status" value="1"/>
</dbReference>
<protein>
    <submittedName>
        <fullName evidence="5">DeoR family transcriptional regulator</fullName>
    </submittedName>
</protein>
<keyword evidence="3" id="KW-0804">Transcription</keyword>
<dbReference type="GO" id="GO:0003677">
    <property type="term" value="F:DNA binding"/>
    <property type="evidence" value="ECO:0007669"/>
    <property type="project" value="UniProtKB-KW"/>
</dbReference>
<dbReference type="AlphaFoldDB" id="A0A401ZG63"/>
<sequence length="273" mass="30349">MCIKNIKTKENETTGPEIHTTYERREQIARTLEEHPRLSVQDLSELFLVSTVTIRKDLTWLQERQLVVRTHGGAMLARSRYAEPAFDIRKQLQKLEKDLIGQLAAQLVHDGDSIAIDSSTTALALARYLVNRQELSIITNGIRASMELAGYPGISVLTPGGMLRRESFSLVGSWGAAVLQRVNIQTAFVGARGLTMGEGLTEVSSEEVAFKRAIIEAAHDVVALIDHTKWGHVAFATFCDIKRLKMVITDEWAPAQMVDQLRDAGIEVWIAKA</sequence>
<reference evidence="6" key="1">
    <citation type="submission" date="2018-12" db="EMBL/GenBank/DDBJ databases">
        <title>Tengunoibacter tsumagoiensis gen. nov., sp. nov., Dictyobacter kobayashii sp. nov., D. alpinus sp. nov., and D. joshuensis sp. nov. and description of Dictyobacteraceae fam. nov. within the order Ktedonobacterales isolated from Tengu-no-mugimeshi.</title>
        <authorList>
            <person name="Wang C.M."/>
            <person name="Zheng Y."/>
            <person name="Sakai Y."/>
            <person name="Toyoda A."/>
            <person name="Minakuchi Y."/>
            <person name="Abe K."/>
            <person name="Yokota A."/>
            <person name="Yabe S."/>
        </authorList>
    </citation>
    <scope>NUCLEOTIDE SEQUENCE [LARGE SCALE GENOMIC DNA]</scope>
    <source>
        <strain evidence="6">S-27</strain>
    </source>
</reference>
<dbReference type="InterPro" id="IPR001034">
    <property type="entry name" value="DeoR_HTH"/>
</dbReference>
<dbReference type="SMART" id="SM01134">
    <property type="entry name" value="DeoRC"/>
    <property type="match status" value="1"/>
</dbReference>
<proteinExistence type="predicted"/>
<dbReference type="InterPro" id="IPR050313">
    <property type="entry name" value="Carb_Metab_HTH_regulators"/>
</dbReference>
<dbReference type="PROSITE" id="PS00894">
    <property type="entry name" value="HTH_DEOR_1"/>
    <property type="match status" value="1"/>
</dbReference>
<comment type="caution">
    <text evidence="5">The sequence shown here is derived from an EMBL/GenBank/DDBJ whole genome shotgun (WGS) entry which is preliminary data.</text>
</comment>
<dbReference type="EMBL" id="BIFQ01000001">
    <property type="protein sequence ID" value="GCE05793.1"/>
    <property type="molecule type" value="Genomic_DNA"/>
</dbReference>
<dbReference type="SMART" id="SM00420">
    <property type="entry name" value="HTH_DEOR"/>
    <property type="match status" value="1"/>
</dbReference>
<dbReference type="InterPro" id="IPR018356">
    <property type="entry name" value="Tscrpt_reg_HTH_DeoR_CS"/>
</dbReference>
<dbReference type="PRINTS" id="PR00037">
    <property type="entry name" value="HTHLACR"/>
</dbReference>
<dbReference type="GO" id="GO:0003700">
    <property type="term" value="F:DNA-binding transcription factor activity"/>
    <property type="evidence" value="ECO:0007669"/>
    <property type="project" value="InterPro"/>
</dbReference>
<dbReference type="PANTHER" id="PTHR30363:SF44">
    <property type="entry name" value="AGA OPERON TRANSCRIPTIONAL REPRESSOR-RELATED"/>
    <property type="match status" value="1"/>
</dbReference>
<evidence type="ECO:0000313" key="5">
    <source>
        <dbReference type="EMBL" id="GCE05793.1"/>
    </source>
</evidence>
<evidence type="ECO:0000256" key="2">
    <source>
        <dbReference type="ARBA" id="ARBA00023125"/>
    </source>
</evidence>
<dbReference type="InterPro" id="IPR014036">
    <property type="entry name" value="DeoR-like_C"/>
</dbReference>
<dbReference type="OrthoDB" id="9797223at2"/>
<evidence type="ECO:0000256" key="1">
    <source>
        <dbReference type="ARBA" id="ARBA00023015"/>
    </source>
</evidence>
<keyword evidence="2" id="KW-0238">DNA-binding</keyword>
<dbReference type="Proteomes" id="UP000287224">
    <property type="component" value="Unassembled WGS sequence"/>
</dbReference>
<dbReference type="PROSITE" id="PS51000">
    <property type="entry name" value="HTH_DEOR_2"/>
    <property type="match status" value="1"/>
</dbReference>
<organism evidence="5 6">
    <name type="scientific">Dictyobacter aurantiacus</name>
    <dbReference type="NCBI Taxonomy" id="1936993"/>
    <lineage>
        <taxon>Bacteria</taxon>
        <taxon>Bacillati</taxon>
        <taxon>Chloroflexota</taxon>
        <taxon>Ktedonobacteria</taxon>
        <taxon>Ktedonobacterales</taxon>
        <taxon>Dictyobacteraceae</taxon>
        <taxon>Dictyobacter</taxon>
    </lineage>
</organism>
<dbReference type="Gene3D" id="1.10.10.10">
    <property type="entry name" value="Winged helix-like DNA-binding domain superfamily/Winged helix DNA-binding domain"/>
    <property type="match status" value="1"/>
</dbReference>
<accession>A0A401ZG63</accession>
<dbReference type="InterPro" id="IPR036388">
    <property type="entry name" value="WH-like_DNA-bd_sf"/>
</dbReference>
<keyword evidence="6" id="KW-1185">Reference proteome</keyword>
<dbReference type="RefSeq" id="WP_126596815.1">
    <property type="nucleotide sequence ID" value="NZ_BIFQ01000001.1"/>
</dbReference>
<evidence type="ECO:0000256" key="3">
    <source>
        <dbReference type="ARBA" id="ARBA00023163"/>
    </source>
</evidence>
<dbReference type="Gene3D" id="3.40.50.1360">
    <property type="match status" value="1"/>
</dbReference>
<dbReference type="PANTHER" id="PTHR30363">
    <property type="entry name" value="HTH-TYPE TRANSCRIPTIONAL REGULATOR SRLR-RELATED"/>
    <property type="match status" value="1"/>
</dbReference>
<evidence type="ECO:0000259" key="4">
    <source>
        <dbReference type="PROSITE" id="PS51000"/>
    </source>
</evidence>
<dbReference type="SUPFAM" id="SSF46785">
    <property type="entry name" value="Winged helix' DNA-binding domain"/>
    <property type="match status" value="1"/>
</dbReference>
<dbReference type="InterPro" id="IPR036390">
    <property type="entry name" value="WH_DNA-bd_sf"/>
</dbReference>
<name>A0A401ZG63_9CHLR</name>
<dbReference type="SUPFAM" id="SSF100950">
    <property type="entry name" value="NagB/RpiA/CoA transferase-like"/>
    <property type="match status" value="1"/>
</dbReference>
<feature type="domain" description="HTH deoR-type" evidence="4">
    <location>
        <begin position="21"/>
        <end position="76"/>
    </location>
</feature>
<dbReference type="Pfam" id="PF08220">
    <property type="entry name" value="HTH_DeoR"/>
    <property type="match status" value="1"/>
</dbReference>
<keyword evidence="1" id="KW-0805">Transcription regulation</keyword>
<evidence type="ECO:0000313" key="6">
    <source>
        <dbReference type="Proteomes" id="UP000287224"/>
    </source>
</evidence>
<gene>
    <name evidence="5" type="ORF">KDAU_31220</name>
</gene>
<dbReference type="InterPro" id="IPR037171">
    <property type="entry name" value="NagB/RpiA_transferase-like"/>
</dbReference>